<reference evidence="12" key="1">
    <citation type="journal article" date="2020" name="mSystems">
        <title>Genome- and Community-Level Interaction Insights into Carbon Utilization and Element Cycling Functions of Hydrothermarchaeota in Hydrothermal Sediment.</title>
        <authorList>
            <person name="Zhou Z."/>
            <person name="Liu Y."/>
            <person name="Xu W."/>
            <person name="Pan J."/>
            <person name="Luo Z.H."/>
            <person name="Li M."/>
        </authorList>
    </citation>
    <scope>NUCLEOTIDE SEQUENCE [LARGE SCALE GENOMIC DNA]</scope>
    <source>
        <strain evidence="12">SpSt-1179</strain>
    </source>
</reference>
<evidence type="ECO:0000256" key="5">
    <source>
        <dbReference type="ARBA" id="ARBA00022741"/>
    </source>
</evidence>
<dbReference type="PANTHER" id="PTHR30075:SF2">
    <property type="entry name" value="GLYCINE--TRNA LIGASE, CHLOROPLASTIC_MITOCHONDRIAL 2"/>
    <property type="match status" value="1"/>
</dbReference>
<evidence type="ECO:0000256" key="1">
    <source>
        <dbReference type="ARBA" id="ARBA00004496"/>
    </source>
</evidence>
<dbReference type="InterPro" id="IPR008909">
    <property type="entry name" value="DALR_anticod-bd"/>
</dbReference>
<dbReference type="Proteomes" id="UP000886198">
    <property type="component" value="Unassembled WGS sequence"/>
</dbReference>
<protein>
    <recommendedName>
        <fullName evidence="10">Glycine--tRNA ligase beta subunit</fullName>
        <ecNumber evidence="10">6.1.1.14</ecNumber>
    </recommendedName>
    <alternativeName>
        <fullName evidence="10">Glycyl-tRNA synthetase beta subunit</fullName>
        <shortName evidence="10">GlyRS</shortName>
    </alternativeName>
</protein>
<dbReference type="PANTHER" id="PTHR30075">
    <property type="entry name" value="GLYCYL-TRNA SYNTHETASE"/>
    <property type="match status" value="1"/>
</dbReference>
<dbReference type="PRINTS" id="PR01045">
    <property type="entry name" value="TRNASYNTHGB"/>
</dbReference>
<gene>
    <name evidence="10" type="primary">glyS</name>
    <name evidence="12" type="ORF">ENN47_00265</name>
</gene>
<dbReference type="GO" id="GO:0006420">
    <property type="term" value="P:arginyl-tRNA aminoacylation"/>
    <property type="evidence" value="ECO:0007669"/>
    <property type="project" value="InterPro"/>
</dbReference>
<comment type="subcellular location">
    <subcellularLocation>
        <location evidence="1 10">Cytoplasm</location>
    </subcellularLocation>
</comment>
<dbReference type="GO" id="GO:0005829">
    <property type="term" value="C:cytosol"/>
    <property type="evidence" value="ECO:0007669"/>
    <property type="project" value="TreeGrafter"/>
</dbReference>
<dbReference type="NCBIfam" id="TIGR00211">
    <property type="entry name" value="glyS"/>
    <property type="match status" value="1"/>
</dbReference>
<evidence type="ECO:0000256" key="7">
    <source>
        <dbReference type="ARBA" id="ARBA00022917"/>
    </source>
</evidence>
<dbReference type="GO" id="GO:0004820">
    <property type="term" value="F:glycine-tRNA ligase activity"/>
    <property type="evidence" value="ECO:0007669"/>
    <property type="project" value="UniProtKB-UniRule"/>
</dbReference>
<evidence type="ECO:0000256" key="8">
    <source>
        <dbReference type="ARBA" id="ARBA00023146"/>
    </source>
</evidence>
<keyword evidence="4 10" id="KW-0436">Ligase</keyword>
<dbReference type="EC" id="6.1.1.14" evidence="10"/>
<evidence type="ECO:0000259" key="11">
    <source>
        <dbReference type="Pfam" id="PF05746"/>
    </source>
</evidence>
<comment type="subunit">
    <text evidence="10">Tetramer of two alpha and two beta subunits.</text>
</comment>
<organism evidence="12">
    <name type="scientific">Mesotoga infera</name>
    <dbReference type="NCBI Taxonomy" id="1236046"/>
    <lineage>
        <taxon>Bacteria</taxon>
        <taxon>Thermotogati</taxon>
        <taxon>Thermotogota</taxon>
        <taxon>Thermotogae</taxon>
        <taxon>Kosmotogales</taxon>
        <taxon>Kosmotogaceae</taxon>
        <taxon>Mesotoga</taxon>
    </lineage>
</organism>
<dbReference type="GO" id="GO:0006426">
    <property type="term" value="P:glycyl-tRNA aminoacylation"/>
    <property type="evidence" value="ECO:0007669"/>
    <property type="project" value="UniProtKB-UniRule"/>
</dbReference>
<evidence type="ECO:0000256" key="4">
    <source>
        <dbReference type="ARBA" id="ARBA00022598"/>
    </source>
</evidence>
<comment type="catalytic activity">
    <reaction evidence="9 10">
        <text>tRNA(Gly) + glycine + ATP = glycyl-tRNA(Gly) + AMP + diphosphate</text>
        <dbReference type="Rhea" id="RHEA:16013"/>
        <dbReference type="Rhea" id="RHEA-COMP:9664"/>
        <dbReference type="Rhea" id="RHEA-COMP:9683"/>
        <dbReference type="ChEBI" id="CHEBI:30616"/>
        <dbReference type="ChEBI" id="CHEBI:33019"/>
        <dbReference type="ChEBI" id="CHEBI:57305"/>
        <dbReference type="ChEBI" id="CHEBI:78442"/>
        <dbReference type="ChEBI" id="CHEBI:78522"/>
        <dbReference type="ChEBI" id="CHEBI:456215"/>
        <dbReference type="EC" id="6.1.1.14"/>
    </reaction>
</comment>
<sequence>MNDHKALLEVGIEELPSSEVQGMRKQLLERIEKSLESNRLGYGGIEIFVASRRFGVLIQDMESRQADFVEKKKGPSEKIAYSDGEPTKALLGFLRGSNAQLNEVSIEDGYVYVERHISGKTARELLPQIFSDMLRSLDFKKPMRWGDGTYKFVRPVKWITAMIDSEILDMELFGKRSSNKSRGHRFFFDEVEVSPENYFQKLRDALVIARESDREERTLSEISRIESDIHSQIPVDEELLAEVVSLTEYPTAVLGNFMEKYLSLPPEVIIVTIKHHQRTFPVYKEGKLTNGFVAFQDGPDDPLGNIRLGYEEVINARLEDAFFYFEKDKEKPIENYVNGLEGILFQRGLGTLKDKTDRTIALSEAISKKLGAKSEELQEVKRTSLLAKADQTTRVVQEFPELQGIMGRIYAELSGENPDVSAGIEEHYRDNVVPATLTGAVTGISDRIDTLVGNFMIGNIPSASKDPYALRRKTSFIFKTMHHLGWKLDLLGLIEEASGALAGVNSETLDAITDFFSNRFEAFLLEKGFSMNIARSVKMWWRFPYLGVRAAEAILEYVKNEDFTDLLVAYQRVHNISRGHSGNCFDGSKFVEQAERDLLNNYLKCFDDVMEALERDDFEKSLLLLTSLKPHIDRYFDDVFVMAEQEDIRLNRLGFLKSLDQLFLKIGDLSLLLEEERA</sequence>
<accession>A0A7C1GYF9</accession>
<keyword evidence="3 10" id="KW-0963">Cytoplasm</keyword>
<dbReference type="SUPFAM" id="SSF109604">
    <property type="entry name" value="HD-domain/PDEase-like"/>
    <property type="match status" value="1"/>
</dbReference>
<keyword evidence="5 10" id="KW-0547">Nucleotide-binding</keyword>
<name>A0A7C1GYF9_9BACT</name>
<dbReference type="GO" id="GO:0005524">
    <property type="term" value="F:ATP binding"/>
    <property type="evidence" value="ECO:0007669"/>
    <property type="project" value="UniProtKB-UniRule"/>
</dbReference>
<dbReference type="AlphaFoldDB" id="A0A7C1GYF9"/>
<dbReference type="EMBL" id="DSBT01000011">
    <property type="protein sequence ID" value="HDP76624.1"/>
    <property type="molecule type" value="Genomic_DNA"/>
</dbReference>
<keyword evidence="8 10" id="KW-0030">Aminoacyl-tRNA synthetase</keyword>
<evidence type="ECO:0000256" key="10">
    <source>
        <dbReference type="HAMAP-Rule" id="MF_00255"/>
    </source>
</evidence>
<evidence type="ECO:0000256" key="2">
    <source>
        <dbReference type="ARBA" id="ARBA00008226"/>
    </source>
</evidence>
<proteinExistence type="inferred from homology"/>
<evidence type="ECO:0000313" key="12">
    <source>
        <dbReference type="EMBL" id="HDP76624.1"/>
    </source>
</evidence>
<dbReference type="InterPro" id="IPR015944">
    <property type="entry name" value="Gly-tRNA-synth_bsu"/>
</dbReference>
<comment type="similarity">
    <text evidence="2 10">Belongs to the class-II aminoacyl-tRNA synthetase family.</text>
</comment>
<dbReference type="Pfam" id="PF02092">
    <property type="entry name" value="tRNA_synt_2f"/>
    <property type="match status" value="1"/>
</dbReference>
<evidence type="ECO:0000256" key="6">
    <source>
        <dbReference type="ARBA" id="ARBA00022840"/>
    </source>
</evidence>
<evidence type="ECO:0000256" key="9">
    <source>
        <dbReference type="ARBA" id="ARBA00047937"/>
    </source>
</evidence>
<comment type="caution">
    <text evidence="12">The sequence shown here is derived from an EMBL/GenBank/DDBJ whole genome shotgun (WGS) entry which is preliminary data.</text>
</comment>
<dbReference type="InterPro" id="IPR006194">
    <property type="entry name" value="Gly-tRNA-synth_heterodimer"/>
</dbReference>
<feature type="domain" description="DALR anticodon binding" evidence="11">
    <location>
        <begin position="567"/>
        <end position="663"/>
    </location>
</feature>
<dbReference type="GO" id="GO:0004814">
    <property type="term" value="F:arginine-tRNA ligase activity"/>
    <property type="evidence" value="ECO:0007669"/>
    <property type="project" value="InterPro"/>
</dbReference>
<keyword evidence="7 10" id="KW-0648">Protein biosynthesis</keyword>
<dbReference type="PROSITE" id="PS50861">
    <property type="entry name" value="AA_TRNA_LIGASE_II_GLYAB"/>
    <property type="match status" value="1"/>
</dbReference>
<dbReference type="HAMAP" id="MF_00255">
    <property type="entry name" value="Gly_tRNA_synth_beta"/>
    <property type="match status" value="1"/>
</dbReference>
<dbReference type="Pfam" id="PF05746">
    <property type="entry name" value="DALR_1"/>
    <property type="match status" value="1"/>
</dbReference>
<evidence type="ECO:0000256" key="3">
    <source>
        <dbReference type="ARBA" id="ARBA00022490"/>
    </source>
</evidence>
<keyword evidence="6 10" id="KW-0067">ATP-binding</keyword>